<protein>
    <submittedName>
        <fullName evidence="1">Uncharacterized protein</fullName>
    </submittedName>
</protein>
<name>A0A0V0YNM1_TRIPS</name>
<dbReference type="EMBL" id="JYDU01000002">
    <property type="protein sequence ID" value="KRY01571.1"/>
    <property type="molecule type" value="Genomic_DNA"/>
</dbReference>
<organism evidence="1 2">
    <name type="scientific">Trichinella pseudospiralis</name>
    <name type="common">Parasitic roundworm</name>
    <dbReference type="NCBI Taxonomy" id="6337"/>
    <lineage>
        <taxon>Eukaryota</taxon>
        <taxon>Metazoa</taxon>
        <taxon>Ecdysozoa</taxon>
        <taxon>Nematoda</taxon>
        <taxon>Enoplea</taxon>
        <taxon>Dorylaimia</taxon>
        <taxon>Trichinellida</taxon>
        <taxon>Trichinellidae</taxon>
        <taxon>Trichinella</taxon>
    </lineage>
</organism>
<gene>
    <name evidence="1" type="ORF">T4E_12210</name>
</gene>
<proteinExistence type="predicted"/>
<reference evidence="1 2" key="1">
    <citation type="submission" date="2015-01" db="EMBL/GenBank/DDBJ databases">
        <title>Evolution of Trichinella species and genotypes.</title>
        <authorList>
            <person name="Korhonen P.K."/>
            <person name="Edoardo P."/>
            <person name="Giuseppe L.R."/>
            <person name="Gasser R.B."/>
        </authorList>
    </citation>
    <scope>NUCLEOTIDE SEQUENCE [LARGE SCALE GENOMIC DNA]</scope>
    <source>
        <strain evidence="1">ISS141</strain>
    </source>
</reference>
<dbReference type="Proteomes" id="UP000054815">
    <property type="component" value="Unassembled WGS sequence"/>
</dbReference>
<dbReference type="AlphaFoldDB" id="A0A0V0YNM1"/>
<evidence type="ECO:0000313" key="1">
    <source>
        <dbReference type="EMBL" id="KRY01571.1"/>
    </source>
</evidence>
<evidence type="ECO:0000313" key="2">
    <source>
        <dbReference type="Proteomes" id="UP000054815"/>
    </source>
</evidence>
<comment type="caution">
    <text evidence="1">The sequence shown here is derived from an EMBL/GenBank/DDBJ whole genome shotgun (WGS) entry which is preliminary data.</text>
</comment>
<sequence>MVKGLRHKQRIMIQSSPVYFPDSFLHVASSSSKQHDGSTSAHIAIALSRRSSRTVALMKRSPGFQGVPFSQTYARVFVILISFGHWALVPQYQSD</sequence>
<accession>A0A0V0YNM1</accession>